<dbReference type="Gene3D" id="3.40.50.10140">
    <property type="entry name" value="Toll/interleukin-1 receptor homology (TIR) domain"/>
    <property type="match status" value="1"/>
</dbReference>
<feature type="transmembrane region" description="Helical" evidence="6">
    <location>
        <begin position="182"/>
        <end position="204"/>
    </location>
</feature>
<keyword evidence="5 6" id="KW-0472">Membrane</keyword>
<evidence type="ECO:0000259" key="7">
    <source>
        <dbReference type="PROSITE" id="PS50104"/>
    </source>
</evidence>
<dbReference type="GO" id="GO:0005886">
    <property type="term" value="C:plasma membrane"/>
    <property type="evidence" value="ECO:0007669"/>
    <property type="project" value="TreeGrafter"/>
</dbReference>
<organism evidence="8">
    <name type="scientific">Candidatus Kentrum sp. FW</name>
    <dbReference type="NCBI Taxonomy" id="2126338"/>
    <lineage>
        <taxon>Bacteria</taxon>
        <taxon>Pseudomonadati</taxon>
        <taxon>Pseudomonadota</taxon>
        <taxon>Gammaproteobacteria</taxon>
        <taxon>Candidatus Kentrum</taxon>
    </lineage>
</organism>
<dbReference type="GO" id="GO:0038023">
    <property type="term" value="F:signaling receptor activity"/>
    <property type="evidence" value="ECO:0007669"/>
    <property type="project" value="TreeGrafter"/>
</dbReference>
<accession>A0A450SVJ8</accession>
<protein>
    <submittedName>
        <fullName evidence="8">TIR domain-containing protein</fullName>
    </submittedName>
</protein>
<dbReference type="PANTHER" id="PTHR24365">
    <property type="entry name" value="TOLL-LIKE RECEPTOR"/>
    <property type="match status" value="1"/>
</dbReference>
<gene>
    <name evidence="8" type="ORF">BECKFW1821A_GA0114235_10772</name>
</gene>
<dbReference type="SUPFAM" id="SSF52200">
    <property type="entry name" value="Toll/Interleukin receptor TIR domain"/>
    <property type="match status" value="1"/>
</dbReference>
<dbReference type="PANTHER" id="PTHR24365:SF541">
    <property type="entry name" value="PROTEIN TOLL-RELATED"/>
    <property type="match status" value="1"/>
</dbReference>
<keyword evidence="4 6" id="KW-1133">Transmembrane helix</keyword>
<dbReference type="GO" id="GO:0007165">
    <property type="term" value="P:signal transduction"/>
    <property type="evidence" value="ECO:0007669"/>
    <property type="project" value="InterPro"/>
</dbReference>
<keyword evidence="3" id="KW-0732">Signal</keyword>
<evidence type="ECO:0000256" key="1">
    <source>
        <dbReference type="ARBA" id="ARBA00004370"/>
    </source>
</evidence>
<keyword evidence="2 6" id="KW-0812">Transmembrane</keyword>
<feature type="transmembrane region" description="Helical" evidence="6">
    <location>
        <begin position="42"/>
        <end position="66"/>
    </location>
</feature>
<proteinExistence type="predicted"/>
<dbReference type="PROSITE" id="PS51257">
    <property type="entry name" value="PROKAR_LIPOPROTEIN"/>
    <property type="match status" value="1"/>
</dbReference>
<feature type="domain" description="TIR" evidence="7">
    <location>
        <begin position="251"/>
        <end position="383"/>
    </location>
</feature>
<evidence type="ECO:0000256" key="2">
    <source>
        <dbReference type="ARBA" id="ARBA00022692"/>
    </source>
</evidence>
<evidence type="ECO:0000256" key="3">
    <source>
        <dbReference type="ARBA" id="ARBA00022729"/>
    </source>
</evidence>
<dbReference type="Pfam" id="PF13676">
    <property type="entry name" value="TIR_2"/>
    <property type="match status" value="1"/>
</dbReference>
<feature type="transmembrane region" description="Helical" evidence="6">
    <location>
        <begin position="90"/>
        <end position="109"/>
    </location>
</feature>
<dbReference type="InterPro" id="IPR035897">
    <property type="entry name" value="Toll_tir_struct_dom_sf"/>
</dbReference>
<comment type="subcellular location">
    <subcellularLocation>
        <location evidence="1">Membrane</location>
    </subcellularLocation>
</comment>
<name>A0A450SVJ8_9GAMM</name>
<dbReference type="SMART" id="SM00255">
    <property type="entry name" value="TIR"/>
    <property type="match status" value="1"/>
</dbReference>
<evidence type="ECO:0000313" key="8">
    <source>
        <dbReference type="EMBL" id="VFJ58006.1"/>
    </source>
</evidence>
<dbReference type="PROSITE" id="PS50104">
    <property type="entry name" value="TIR"/>
    <property type="match status" value="1"/>
</dbReference>
<dbReference type="AlphaFoldDB" id="A0A450SVJ8"/>
<evidence type="ECO:0000256" key="6">
    <source>
        <dbReference type="SAM" id="Phobius"/>
    </source>
</evidence>
<reference evidence="8" key="1">
    <citation type="submission" date="2019-02" db="EMBL/GenBank/DDBJ databases">
        <authorList>
            <person name="Gruber-Vodicka R. H."/>
            <person name="Seah K. B. B."/>
        </authorList>
    </citation>
    <scope>NUCLEOTIDE SEQUENCE</scope>
    <source>
        <strain evidence="8">BECK_BZ15</strain>
    </source>
</reference>
<evidence type="ECO:0000256" key="4">
    <source>
        <dbReference type="ARBA" id="ARBA00022989"/>
    </source>
</evidence>
<evidence type="ECO:0000256" key="5">
    <source>
        <dbReference type="ARBA" id="ARBA00023136"/>
    </source>
</evidence>
<dbReference type="EMBL" id="CAADEW010000077">
    <property type="protein sequence ID" value="VFJ58006.1"/>
    <property type="molecule type" value="Genomic_DNA"/>
</dbReference>
<dbReference type="InterPro" id="IPR000157">
    <property type="entry name" value="TIR_dom"/>
</dbReference>
<sequence length="385" mass="44708">MDKRTFSNLWFSFGCILSILAMLTYAAQQTWIVEAHGSYRYSIIGILGIGILTLVFSKMTIFYISCCETSDWYMRLPIASFIRIQDEDVALRYIQGLFLFFFLIIPLLLNTVFMQKFIHGSAYHRDGSEPRIFGMAHFNYIPLSEAMDIPFLNSATERKNRLWHYGCERSCGTTYIRFWQPALFLIFNILVSISVFIALTAVFFSREAHPIINRISRKNLKALIPVDILESNPDLMLAGLRQRRKENSASFKYDLFISYSRRDSAEFVHRLLPALKARNIRVWLDKEVMRPGLDIAQMIRIGLLGSRYSLVVLSKSFFEKQWTRAELHFLLNLEEHVGEIIIPVQHGIDEEFVRTFNRRLSLRFALDTAEGPDALSEELAEILEK</sequence>